<evidence type="ECO:0000256" key="8">
    <source>
        <dbReference type="ARBA" id="ARBA00022917"/>
    </source>
</evidence>
<comment type="subcellular location">
    <subcellularLocation>
        <location evidence="1">Cytoplasm</location>
    </subcellularLocation>
</comment>
<feature type="domain" description="DALR anticodon binding" evidence="13">
    <location>
        <begin position="303"/>
        <end position="421"/>
    </location>
</feature>
<evidence type="ECO:0000256" key="9">
    <source>
        <dbReference type="ARBA" id="ARBA00023146"/>
    </source>
</evidence>
<dbReference type="InterPro" id="IPR008909">
    <property type="entry name" value="DALR_anticod-bd"/>
</dbReference>
<dbReference type="EC" id="6.1.1.19" evidence="3 11"/>
<sequence>LIEYVSVNPTGPISVVNARAAAVGDALIRIMKQVGFKSAAEYYVNDTGRQTQLLAESVRQRVNQLRGEKAKIPEHGYHGEYLLDVAQKVIDRRLEGSEAIENFAVNYFINSQKETLERFGVIFDNWVRESDIRKTGLIDHVLATLNEKKLTYREEDAVFFRTTNFGDDRDRVIVTSDGRHTYLLPDIAYHLNKIKRNYSRLIDIWGPDHYGHIKGLTGGIVALGYPEDTLRVLIVQEVKLKKTGEYVTMSKRAGTVATLDDLLDHVPTDVVRFFLLMRSCSQHLDFDLDLALRESEDNPVYYVQYAHARIKSIMQFAREKGIEPSADFDYRCITQDEEITLAKAILRFPEMLEDVTRNLEPSYVTHYLTDLAHAFHYFYQKHRVVSDDENMTRARLALIGKVAETIRSGCALIGVSAPEKM</sequence>
<dbReference type="PANTHER" id="PTHR11956:SF5">
    <property type="entry name" value="ARGININE--TRNA LIGASE, CYTOPLASMIC"/>
    <property type="match status" value="1"/>
</dbReference>
<dbReference type="EMBL" id="LJUO01000148">
    <property type="protein sequence ID" value="KPK68883.1"/>
    <property type="molecule type" value="Genomic_DNA"/>
</dbReference>
<dbReference type="Pfam" id="PF00750">
    <property type="entry name" value="tRNA-synt_1d"/>
    <property type="match status" value="1"/>
</dbReference>
<evidence type="ECO:0000256" key="7">
    <source>
        <dbReference type="ARBA" id="ARBA00022840"/>
    </source>
</evidence>
<dbReference type="Gene3D" id="3.40.50.620">
    <property type="entry name" value="HUPs"/>
    <property type="match status" value="1"/>
</dbReference>
<evidence type="ECO:0000256" key="1">
    <source>
        <dbReference type="ARBA" id="ARBA00004496"/>
    </source>
</evidence>
<evidence type="ECO:0000259" key="13">
    <source>
        <dbReference type="SMART" id="SM00836"/>
    </source>
</evidence>
<evidence type="ECO:0000256" key="2">
    <source>
        <dbReference type="ARBA" id="ARBA00005594"/>
    </source>
</evidence>
<proteinExistence type="inferred from homology"/>
<keyword evidence="8 12" id="KW-0648">Protein biosynthesis</keyword>
<keyword evidence="6 12" id="KW-0547">Nucleotide-binding</keyword>
<evidence type="ECO:0000256" key="6">
    <source>
        <dbReference type="ARBA" id="ARBA00022741"/>
    </source>
</evidence>
<dbReference type="AlphaFoldDB" id="A0A0S8G702"/>
<evidence type="ECO:0000313" key="15">
    <source>
        <dbReference type="Proteomes" id="UP000051096"/>
    </source>
</evidence>
<dbReference type="InterPro" id="IPR009080">
    <property type="entry name" value="tRNAsynth_Ia_anticodon-bd"/>
</dbReference>
<reference evidence="14 15" key="1">
    <citation type="journal article" date="2015" name="Microbiome">
        <title>Genomic resolution of linkages in carbon, nitrogen, and sulfur cycling among widespread estuary sediment bacteria.</title>
        <authorList>
            <person name="Baker B.J."/>
            <person name="Lazar C.S."/>
            <person name="Teske A.P."/>
            <person name="Dick G.J."/>
        </authorList>
    </citation>
    <scope>NUCLEOTIDE SEQUENCE [LARGE SCALE GENOMIC DNA]</scope>
    <source>
        <strain evidence="14">SM23_60</strain>
    </source>
</reference>
<evidence type="ECO:0000256" key="5">
    <source>
        <dbReference type="ARBA" id="ARBA00022598"/>
    </source>
</evidence>
<dbReference type="SUPFAM" id="SSF47323">
    <property type="entry name" value="Anticodon-binding domain of a subclass of class I aminoacyl-tRNA synthetases"/>
    <property type="match status" value="1"/>
</dbReference>
<comment type="caution">
    <text evidence="14">The sequence shown here is derived from an EMBL/GenBank/DDBJ whole genome shotgun (WGS) entry which is preliminary data.</text>
</comment>
<dbReference type="SUPFAM" id="SSF52374">
    <property type="entry name" value="Nucleotidylyl transferase"/>
    <property type="match status" value="1"/>
</dbReference>
<dbReference type="Gene3D" id="1.10.730.10">
    <property type="entry name" value="Isoleucyl-tRNA Synthetase, Domain 1"/>
    <property type="match status" value="1"/>
</dbReference>
<protein>
    <recommendedName>
        <fullName evidence="3 11">Arginine--tRNA ligase</fullName>
        <ecNumber evidence="3 11">6.1.1.19</ecNumber>
    </recommendedName>
</protein>
<dbReference type="Pfam" id="PF05746">
    <property type="entry name" value="DALR_1"/>
    <property type="match status" value="1"/>
</dbReference>
<evidence type="ECO:0000256" key="12">
    <source>
        <dbReference type="RuleBase" id="RU363038"/>
    </source>
</evidence>
<keyword evidence="7 12" id="KW-0067">ATP-binding</keyword>
<feature type="non-terminal residue" evidence="14">
    <location>
        <position position="1"/>
    </location>
</feature>
<dbReference type="InterPro" id="IPR035684">
    <property type="entry name" value="ArgRS_core"/>
</dbReference>
<dbReference type="NCBIfam" id="TIGR00456">
    <property type="entry name" value="argS"/>
    <property type="match status" value="1"/>
</dbReference>
<dbReference type="SMART" id="SM00836">
    <property type="entry name" value="DALR_1"/>
    <property type="match status" value="1"/>
</dbReference>
<dbReference type="GO" id="GO:0005524">
    <property type="term" value="F:ATP binding"/>
    <property type="evidence" value="ECO:0007669"/>
    <property type="project" value="UniProtKB-KW"/>
</dbReference>
<keyword evidence="4" id="KW-0963">Cytoplasm</keyword>
<evidence type="ECO:0000256" key="3">
    <source>
        <dbReference type="ARBA" id="ARBA00012837"/>
    </source>
</evidence>
<dbReference type="GO" id="GO:0004814">
    <property type="term" value="F:arginine-tRNA ligase activity"/>
    <property type="evidence" value="ECO:0007669"/>
    <property type="project" value="UniProtKB-UniRule"/>
</dbReference>
<evidence type="ECO:0000256" key="10">
    <source>
        <dbReference type="ARBA" id="ARBA00049339"/>
    </source>
</evidence>
<keyword evidence="5 12" id="KW-0436">Ligase</keyword>
<gene>
    <name evidence="14" type="ORF">AMJ87_11300</name>
</gene>
<dbReference type="GO" id="GO:0005737">
    <property type="term" value="C:cytoplasm"/>
    <property type="evidence" value="ECO:0007669"/>
    <property type="project" value="UniProtKB-SubCell"/>
</dbReference>
<evidence type="ECO:0000313" key="14">
    <source>
        <dbReference type="EMBL" id="KPK68883.1"/>
    </source>
</evidence>
<dbReference type="PANTHER" id="PTHR11956">
    <property type="entry name" value="ARGINYL-TRNA SYNTHETASE"/>
    <property type="match status" value="1"/>
</dbReference>
<dbReference type="InterPro" id="IPR014729">
    <property type="entry name" value="Rossmann-like_a/b/a_fold"/>
</dbReference>
<dbReference type="GO" id="GO:0006420">
    <property type="term" value="P:arginyl-tRNA aminoacylation"/>
    <property type="evidence" value="ECO:0007669"/>
    <property type="project" value="UniProtKB-UniRule"/>
</dbReference>
<keyword evidence="9 12" id="KW-0030">Aminoacyl-tRNA synthetase</keyword>
<comment type="similarity">
    <text evidence="2 12">Belongs to the class-I aminoacyl-tRNA synthetase family.</text>
</comment>
<dbReference type="FunFam" id="1.10.730.10:FF:000008">
    <property type="entry name" value="Arginine--tRNA ligase"/>
    <property type="match status" value="1"/>
</dbReference>
<dbReference type="Proteomes" id="UP000051096">
    <property type="component" value="Unassembled WGS sequence"/>
</dbReference>
<dbReference type="PATRIC" id="fig|1703780.3.peg.1728"/>
<organism evidence="14 15">
    <name type="scientific">candidate division WOR_3 bacterium SM23_60</name>
    <dbReference type="NCBI Taxonomy" id="1703780"/>
    <lineage>
        <taxon>Bacteria</taxon>
        <taxon>Bacteria division WOR-3</taxon>
    </lineage>
</organism>
<dbReference type="PRINTS" id="PR01038">
    <property type="entry name" value="TRNASYNTHARG"/>
</dbReference>
<evidence type="ECO:0000256" key="11">
    <source>
        <dbReference type="NCBIfam" id="TIGR00456"/>
    </source>
</evidence>
<dbReference type="InterPro" id="IPR001278">
    <property type="entry name" value="Arg-tRNA-ligase"/>
</dbReference>
<comment type="catalytic activity">
    <reaction evidence="10">
        <text>tRNA(Arg) + L-arginine + ATP = L-arginyl-tRNA(Arg) + AMP + diphosphate</text>
        <dbReference type="Rhea" id="RHEA:20301"/>
        <dbReference type="Rhea" id="RHEA-COMP:9658"/>
        <dbReference type="Rhea" id="RHEA-COMP:9673"/>
        <dbReference type="ChEBI" id="CHEBI:30616"/>
        <dbReference type="ChEBI" id="CHEBI:32682"/>
        <dbReference type="ChEBI" id="CHEBI:33019"/>
        <dbReference type="ChEBI" id="CHEBI:78442"/>
        <dbReference type="ChEBI" id="CHEBI:78513"/>
        <dbReference type="ChEBI" id="CHEBI:456215"/>
        <dbReference type="EC" id="6.1.1.19"/>
    </reaction>
</comment>
<evidence type="ECO:0000256" key="4">
    <source>
        <dbReference type="ARBA" id="ARBA00022490"/>
    </source>
</evidence>
<name>A0A0S8G702_UNCW3</name>
<dbReference type="CDD" id="cd00671">
    <property type="entry name" value="ArgRS_core"/>
    <property type="match status" value="1"/>
</dbReference>
<accession>A0A0S8G702</accession>